<evidence type="ECO:0000313" key="6">
    <source>
        <dbReference type="Proteomes" id="UP000462865"/>
    </source>
</evidence>
<feature type="transmembrane region" description="Helical" evidence="2">
    <location>
        <begin position="124"/>
        <end position="141"/>
    </location>
</feature>
<dbReference type="EMBL" id="WKZA01000009">
    <property type="protein sequence ID" value="MSA94152.1"/>
    <property type="molecule type" value="Genomic_DNA"/>
</dbReference>
<feature type="region of interest" description="Disordered" evidence="1">
    <location>
        <begin position="1"/>
        <end position="88"/>
    </location>
</feature>
<reference evidence="3 6" key="4">
    <citation type="journal article" date="2019" name="Nat. Med.">
        <title>A library of human gut bacterial isolates paired with longitudinal multiomics data enables mechanistic microbiome research.</title>
        <authorList>
            <person name="Poyet M."/>
            <person name="Groussin M."/>
            <person name="Gibbons S.M."/>
            <person name="Avila-Pacheco J."/>
            <person name="Jiang X."/>
            <person name="Kearney S.M."/>
            <person name="Perrotta A.R."/>
            <person name="Berdy B."/>
            <person name="Zhao S."/>
            <person name="Lieberman T.D."/>
            <person name="Swanson P.K."/>
            <person name="Smith M."/>
            <person name="Roesemann S."/>
            <person name="Alexander J.E."/>
            <person name="Rich S.A."/>
            <person name="Livny J."/>
            <person name="Vlamakis H."/>
            <person name="Clish C."/>
            <person name="Bullock K."/>
            <person name="Deik A."/>
            <person name="Scott J."/>
            <person name="Pierce K.A."/>
            <person name="Xavier R.J."/>
            <person name="Alm E.J."/>
        </authorList>
    </citation>
    <scope>NUCLEOTIDE SEQUENCE [LARGE SCALE GENOMIC DNA]</scope>
    <source>
        <strain evidence="3 6">BIOML-A1</strain>
    </source>
</reference>
<dbReference type="InterPro" id="IPR018730">
    <property type="entry name" value="DUF2273"/>
</dbReference>
<comment type="caution">
    <text evidence="4">The sequence shown here is derived from an EMBL/GenBank/DDBJ whole genome shotgun (WGS) entry which is preliminary data.</text>
</comment>
<sequence length="182" mass="18871">MHPAPMTKAPSKTGAGKANAKQSRLKQSAAQQGSTASGAAKAYQPQQQAKAVQGDPSKPNPDARKVGVPGAGTTMSADKTPGPEAQTPSDVITNAAAKAQEGKTGMFASMRAATAPYLEKHSHTVLYGIVGFVAAALILIVGFWPTVLLAVFAAVGVVIGRYRDGDQKTRERMKGILERISS</sequence>
<name>A0A423UPD6_9ACTN</name>
<keyword evidence="2" id="KW-1133">Transmembrane helix</keyword>
<keyword evidence="2" id="KW-0812">Transmembrane</keyword>
<gene>
    <name evidence="4" type="ORF">DMP12_01220</name>
    <name evidence="3" type="ORF">GKG38_03570</name>
</gene>
<evidence type="ECO:0000313" key="3">
    <source>
        <dbReference type="EMBL" id="MSA94152.1"/>
    </source>
</evidence>
<protein>
    <submittedName>
        <fullName evidence="4">DUF2273 domain-containing protein</fullName>
    </submittedName>
</protein>
<dbReference type="AlphaFoldDB" id="A0A423UPD6"/>
<dbReference type="Proteomes" id="UP000285258">
    <property type="component" value="Unassembled WGS sequence"/>
</dbReference>
<organism evidence="4 5">
    <name type="scientific">Gordonibacter urolithinfaciens</name>
    <dbReference type="NCBI Taxonomy" id="1335613"/>
    <lineage>
        <taxon>Bacteria</taxon>
        <taxon>Bacillati</taxon>
        <taxon>Actinomycetota</taxon>
        <taxon>Coriobacteriia</taxon>
        <taxon>Eggerthellales</taxon>
        <taxon>Eggerthellaceae</taxon>
        <taxon>Gordonibacter</taxon>
    </lineage>
</organism>
<evidence type="ECO:0000256" key="2">
    <source>
        <dbReference type="SAM" id="Phobius"/>
    </source>
</evidence>
<reference evidence="4" key="3">
    <citation type="journal article" date="2019" name="Microbiol. Resour. Announc.">
        <title>Draft Genome Sequences of Type Strains of Gordonibacter faecihominis, Paraeggerthella hongkongensis, Parvibacter caecicola,Slackia equolifaciens, Slackia faecicanis, and Slackia isoflavoniconvertens.</title>
        <authorList>
            <person name="Danylec N."/>
            <person name="Stoll D.A."/>
            <person name="Dotsch A."/>
            <person name="Huch M."/>
        </authorList>
    </citation>
    <scope>NUCLEOTIDE SEQUENCE</scope>
    <source>
        <strain evidence="4">DSM 27213</strain>
    </source>
</reference>
<dbReference type="Pfam" id="PF10031">
    <property type="entry name" value="DUF2273"/>
    <property type="match status" value="1"/>
</dbReference>
<reference evidence="4" key="2">
    <citation type="journal article" date="2019" name="Int. J. Syst. Evol. Microbiol.">
        <title>Gordonibacter faecihominis is a later heterotypic synonym of Gordonibacter urolithinfaciens.</title>
        <authorList>
            <person name="Danylec N."/>
            <person name="Stoll D.A."/>
            <person name="Huch M."/>
        </authorList>
    </citation>
    <scope>NUCLEOTIDE SEQUENCE</scope>
    <source>
        <strain evidence="4">DSM 27213</strain>
    </source>
</reference>
<dbReference type="Proteomes" id="UP000462865">
    <property type="component" value="Unassembled WGS sequence"/>
</dbReference>
<evidence type="ECO:0000313" key="4">
    <source>
        <dbReference type="EMBL" id="ROT92269.1"/>
    </source>
</evidence>
<evidence type="ECO:0000256" key="1">
    <source>
        <dbReference type="SAM" id="MobiDB-lite"/>
    </source>
</evidence>
<evidence type="ECO:0000313" key="5">
    <source>
        <dbReference type="Proteomes" id="UP000285258"/>
    </source>
</evidence>
<keyword evidence="2" id="KW-0472">Membrane</keyword>
<dbReference type="EMBL" id="QIBW01000001">
    <property type="protein sequence ID" value="ROT92269.1"/>
    <property type="molecule type" value="Genomic_DNA"/>
</dbReference>
<proteinExistence type="predicted"/>
<accession>A0A423UPD6</accession>
<feature type="compositionally biased region" description="Low complexity" evidence="1">
    <location>
        <begin position="26"/>
        <end position="53"/>
    </location>
</feature>
<reference evidence="5" key="1">
    <citation type="submission" date="2018-05" db="EMBL/GenBank/DDBJ databases">
        <title>Genome Sequencing of selected type strains of the family Eggerthellaceae.</title>
        <authorList>
            <person name="Danylec N."/>
            <person name="Stoll D.A."/>
            <person name="Doetsch A."/>
            <person name="Huch M."/>
        </authorList>
    </citation>
    <scope>NUCLEOTIDE SEQUENCE [LARGE SCALE GENOMIC DNA]</scope>
    <source>
        <strain evidence="5">DSM 27213</strain>
    </source>
</reference>